<keyword evidence="2" id="KW-1185">Reference proteome</keyword>
<evidence type="ECO:0000313" key="2">
    <source>
        <dbReference type="Proteomes" id="UP001428817"/>
    </source>
</evidence>
<organism evidence="1 2">
    <name type="scientific">Pseudonocardia eucalypti</name>
    <dbReference type="NCBI Taxonomy" id="648755"/>
    <lineage>
        <taxon>Bacteria</taxon>
        <taxon>Bacillati</taxon>
        <taxon>Actinomycetota</taxon>
        <taxon>Actinomycetes</taxon>
        <taxon>Pseudonocardiales</taxon>
        <taxon>Pseudonocardiaceae</taxon>
        <taxon>Pseudonocardia</taxon>
    </lineage>
</organism>
<evidence type="ECO:0000313" key="1">
    <source>
        <dbReference type="EMBL" id="GAA5168999.1"/>
    </source>
</evidence>
<sequence length="122" mass="13656">MRVWARSVIKTRCAPEARADALAELDRTSSAELAGLIRRHLDEWQDPVHERFYLRALAADRGDTDMAELIDTCAKSSERPQLTSAILVHWLGERGNCLGCGEYWPCHALNEAFSAAYPADAR</sequence>
<reference evidence="2" key="1">
    <citation type="journal article" date="2019" name="Int. J. Syst. Evol. Microbiol.">
        <title>The Global Catalogue of Microorganisms (GCM) 10K type strain sequencing project: providing services to taxonomists for standard genome sequencing and annotation.</title>
        <authorList>
            <consortium name="The Broad Institute Genomics Platform"/>
            <consortium name="The Broad Institute Genome Sequencing Center for Infectious Disease"/>
            <person name="Wu L."/>
            <person name="Ma J."/>
        </authorList>
    </citation>
    <scope>NUCLEOTIDE SEQUENCE [LARGE SCALE GENOMIC DNA]</scope>
    <source>
        <strain evidence="2">JCM 18303</strain>
    </source>
</reference>
<protein>
    <submittedName>
        <fullName evidence="1">Uncharacterized protein</fullName>
    </submittedName>
</protein>
<comment type="caution">
    <text evidence="1">The sequence shown here is derived from an EMBL/GenBank/DDBJ whole genome shotgun (WGS) entry which is preliminary data.</text>
</comment>
<proteinExistence type="predicted"/>
<dbReference type="Proteomes" id="UP001428817">
    <property type="component" value="Unassembled WGS sequence"/>
</dbReference>
<gene>
    <name evidence="1" type="ORF">GCM10023321_63910</name>
</gene>
<accession>A0ABP9QXP6</accession>
<dbReference type="EMBL" id="BAABJP010000041">
    <property type="protein sequence ID" value="GAA5168999.1"/>
    <property type="molecule type" value="Genomic_DNA"/>
</dbReference>
<name>A0ABP9QXP6_9PSEU</name>